<dbReference type="EMBL" id="JASBWS010000001">
    <property type="protein sequence ID" value="KAJ9117923.1"/>
    <property type="molecule type" value="Genomic_DNA"/>
</dbReference>
<evidence type="ECO:0000313" key="1">
    <source>
        <dbReference type="EMBL" id="KAJ9117923.1"/>
    </source>
</evidence>
<keyword evidence="2" id="KW-1185">Reference proteome</keyword>
<proteinExistence type="predicted"/>
<name>A0ACC2X1N2_9TREE</name>
<accession>A0ACC2X1N2</accession>
<sequence length="1417" mass="155689">MPTAPEDFIVSLSLDTRPLEEIFWNAQHSSFCAVEPSSNRPNKSASDDPCLSEQRKREWVAAVGCEDGSIWLVDTGVPVKPLQAGSEKGTEPYDGVLRDDSSINSSRSRLFEGFRSPRLASTPVLSRRPSSAALPTVAISPPQESTAEFQNIDVIVGPGGTDTPRSRSDSVATTHSGRYTNLGLLPSPQPTRARNSSLVSQTTATARLASISANDERMMQRGLKSQGRNTPEHVSGVTKLAAQVRSGLSDVYSKSDEGSDDKRRKQELTLDMNVEVGEFFRDSPRIAEKEKAMDDEVKEELKAEQELIRLEDQMDEDTEMRKPAVRRTSPGTKHVLRSKLSLPELQGSAVVVLLDCSLPGKLVALTAKGTLVLIDEYQQGSVSTLDLNHISRQRENQGTRPNLTPHLRWKGLSIAAKNGTDIVAAYAHLPDEYMTDTLAAHTTVFIIQINNATELKLVGRTSIRGCGPLSLVSASNGDLLTLHATGLHLNRYMLQFEDERKKESDLQKSRSYSHLGSLLSPLPSRPVSRATSMREGHADPSGEDMDTTQGLGRFLGRKRKNENTIQHLSEFFPSIVTLSEPVAIQNYEASHWQGLTVKGTIGMAWNQEAAWSFKLDFDFTTCAITHTGPVTGFLSLRIHGSSPCVSFDGLMEHCEGRTIVLNDHVLRLTPSTLELLHLGQREFHGNPSPRSPEDKVILSKRVAHNDMAPSHPTFPQSTENGSGLFYMNAGGNLQHGRLADLFSTDRSRQHPHALDSKTTCFTTTTLQPTGQQIVVTGDEDGWIKVWSKETSEILGAECLFNSPVQAIEPGQHIGSGNVFEIYALAEDGTIATYDLEEMALSYLIPGSRHAVEMVLLSDKDLMIAYSSGKTRVWDLHTLQFRRSTGIEAAEESMVNRSWLPLFVEHRGNEGSLSTPAKSTAHLLVPSLEMHDVGFLLHNLHIWNLQRDIDDAIRSLTKASDCPALSTCLRTANTVMHGDCASWQASELSTAWRQLLLVVLAHRYIEEPDHEVAATKVVTFYASILQDVVGPAFCNADIATFVIYYNHPDLHVHQAARLLLDAQLGRMLDSDLLTLLDQELGHLPVNSSRSTRTSKACVKAVILMTAVALRRFSLLSPTALKDIANSIQLYLQTEEEPSLQQLAIDLAGRGFDIWQNFVDPSDMLRALFSIAVGKDEDGRHHSVIAHARAAVIQLASNSGAIFITTITMDILDAKSIPQRNAIMKLCVFVARKKPSVLLPSLPRLAEAVVKSLDPTRVNMRESIQQTATVILNELVSTYPAIDFAGKTQKLAVGTHEGAVIMYDLKTATRLYVLETHHSQVSAISFSPDGRRLVTAALDDRKLTVWKVGSSFGSMFVVGGPPRQGTGPGEPFKTYDFFVTDEDSQDQDPATGLPHIRISWPGERTACLEIGQMKLTVAA</sequence>
<comment type="caution">
    <text evidence="1">The sequence shown here is derived from an EMBL/GenBank/DDBJ whole genome shotgun (WGS) entry which is preliminary data.</text>
</comment>
<organism evidence="1 2">
    <name type="scientific">Naganishia adeliensis</name>
    <dbReference type="NCBI Taxonomy" id="92952"/>
    <lineage>
        <taxon>Eukaryota</taxon>
        <taxon>Fungi</taxon>
        <taxon>Dikarya</taxon>
        <taxon>Basidiomycota</taxon>
        <taxon>Agaricomycotina</taxon>
        <taxon>Tremellomycetes</taxon>
        <taxon>Filobasidiales</taxon>
        <taxon>Filobasidiaceae</taxon>
        <taxon>Naganishia</taxon>
    </lineage>
</organism>
<protein>
    <submittedName>
        <fullName evidence="1">Uncharacterized protein</fullName>
    </submittedName>
</protein>
<reference evidence="1" key="1">
    <citation type="submission" date="2023-04" db="EMBL/GenBank/DDBJ databases">
        <title>Draft Genome sequencing of Naganishia species isolated from polar environments using Oxford Nanopore Technology.</title>
        <authorList>
            <person name="Leo P."/>
            <person name="Venkateswaran K."/>
        </authorList>
    </citation>
    <scope>NUCLEOTIDE SEQUENCE</scope>
    <source>
        <strain evidence="1">MNA-CCFEE 5262</strain>
    </source>
</reference>
<gene>
    <name evidence="1" type="ORF">QFC20_000204</name>
</gene>
<dbReference type="Proteomes" id="UP001230649">
    <property type="component" value="Unassembled WGS sequence"/>
</dbReference>
<evidence type="ECO:0000313" key="2">
    <source>
        <dbReference type="Proteomes" id="UP001230649"/>
    </source>
</evidence>